<dbReference type="KEGG" id="xpo:XPG1_3146"/>
<evidence type="ECO:0000313" key="1">
    <source>
        <dbReference type="EMBL" id="CDG22782.1"/>
    </source>
</evidence>
<reference evidence="1 2" key="1">
    <citation type="submission" date="2013-07" db="EMBL/GenBank/DDBJ databases">
        <authorList>
            <person name="Genoscope - CEA"/>
        </authorList>
    </citation>
    <scope>NUCLEOTIDE SEQUENCE [LARGE SCALE GENOMIC DNA]</scope>
    <source>
        <strain evidence="1 2">G6</strain>
    </source>
</reference>
<evidence type="ECO:0000313" key="2">
    <source>
        <dbReference type="Proteomes" id="UP000032735"/>
    </source>
</evidence>
<dbReference type="HOGENOM" id="CLU_3368127_0_0_6"/>
<dbReference type="AlphaFoldDB" id="A0A068R6A9"/>
<accession>A0A068R6A9</accession>
<dbReference type="EMBL" id="FO704551">
    <property type="protein sequence ID" value="CDG22782.1"/>
    <property type="molecule type" value="Genomic_DNA"/>
</dbReference>
<sequence length="35" mass="4219">MYTLGQYRVHLLFGINYYSLRAPDKQFSQRKPAQQ</sequence>
<organism evidence="1 2">
    <name type="scientific">Xenorhabdus poinarii G6</name>
    <dbReference type="NCBI Taxonomy" id="1354304"/>
    <lineage>
        <taxon>Bacteria</taxon>
        <taxon>Pseudomonadati</taxon>
        <taxon>Pseudomonadota</taxon>
        <taxon>Gammaproteobacteria</taxon>
        <taxon>Enterobacterales</taxon>
        <taxon>Morganellaceae</taxon>
        <taxon>Xenorhabdus</taxon>
    </lineage>
</organism>
<dbReference type="STRING" id="1354304.XPG1_3146"/>
<protein>
    <submittedName>
        <fullName evidence="1">Uncharacterized protein</fullName>
    </submittedName>
</protein>
<name>A0A068R6A9_9GAMM</name>
<keyword evidence="2" id="KW-1185">Reference proteome</keyword>
<dbReference type="Proteomes" id="UP000032735">
    <property type="component" value="Chromosome"/>
</dbReference>
<proteinExistence type="predicted"/>
<gene>
    <name evidence="1" type="ORF">XPG1_3146</name>
</gene>